<sequence>MNFSARTTPSPPSPWLAASRRSWSATSPRTRQAPSSSEGPPDATSEPTTTATGEPGPAVCGDGIVAADEACDDGNDEPNDGCDADCNVTGEVVWTVEGPGELLDLAVAPDGTIIACGVDSTPFLTAFAPDGSELWTRDVKSFGEIAVDAEGRIFVLSSHDGVLSYEADGADRWEFLPGGKPLDARGIDADEEHVYIATYEDSERLTVRGVDGDSGEIVWETLTPAGEQFHALDLTVVGDRVYAVGTRSTEEPALRAMAAVFTTSGELLPFALEDGMSHQWTAAAAADDGGLVVAGDGGEAPGLLVRRVGPDLTEKWTSVTPGPQPSKPERLAVGPGGRVAVAGSRPIEHGSLVRLHDSAGVVLWSSQFVHDDANVETTRGAAFGPDFLVVTGFSHAGAGTDPVVRWWVRRFALD</sequence>
<evidence type="ECO:0000256" key="1">
    <source>
        <dbReference type="ARBA" id="ARBA00022729"/>
    </source>
</evidence>
<comment type="caution">
    <text evidence="6">The sequence shown here is derived from an EMBL/GenBank/DDBJ whole genome shotgun (WGS) entry which is preliminary data.</text>
</comment>
<organism evidence="6 7">
    <name type="scientific">Nannocystis pusilla</name>
    <dbReference type="NCBI Taxonomy" id="889268"/>
    <lineage>
        <taxon>Bacteria</taxon>
        <taxon>Pseudomonadati</taxon>
        <taxon>Myxococcota</taxon>
        <taxon>Polyangia</taxon>
        <taxon>Nannocystales</taxon>
        <taxon>Nannocystaceae</taxon>
        <taxon>Nannocystis</taxon>
    </lineage>
</organism>
<dbReference type="InterPro" id="IPR011047">
    <property type="entry name" value="Quinoprotein_ADH-like_sf"/>
</dbReference>
<evidence type="ECO:0000313" key="7">
    <source>
        <dbReference type="Proteomes" id="UP001139031"/>
    </source>
</evidence>
<evidence type="ECO:0000259" key="5">
    <source>
        <dbReference type="Pfam" id="PF13360"/>
    </source>
</evidence>
<dbReference type="InterPro" id="IPR002372">
    <property type="entry name" value="PQQ_rpt_dom"/>
</dbReference>
<dbReference type="EMBL" id="JAIRAU010000028">
    <property type="protein sequence ID" value="MBZ5711859.1"/>
    <property type="molecule type" value="Genomic_DNA"/>
</dbReference>
<evidence type="ECO:0000313" key="6">
    <source>
        <dbReference type="EMBL" id="MBZ5711859.1"/>
    </source>
</evidence>
<evidence type="ECO:0000256" key="3">
    <source>
        <dbReference type="ARBA" id="ARBA00023157"/>
    </source>
</evidence>
<accession>A0ABS7TUI5</accession>
<feature type="compositionally biased region" description="Polar residues" evidence="4">
    <location>
        <begin position="21"/>
        <end position="38"/>
    </location>
</feature>
<reference evidence="6" key="1">
    <citation type="submission" date="2021-08" db="EMBL/GenBank/DDBJ databases">
        <authorList>
            <person name="Stevens D.C."/>
        </authorList>
    </citation>
    <scope>NUCLEOTIDE SEQUENCE</scope>
    <source>
        <strain evidence="6">DSM 53165</strain>
    </source>
</reference>
<evidence type="ECO:0000256" key="4">
    <source>
        <dbReference type="SAM" id="MobiDB-lite"/>
    </source>
</evidence>
<dbReference type="SUPFAM" id="SSF50998">
    <property type="entry name" value="Quinoprotein alcohol dehydrogenase-like"/>
    <property type="match status" value="1"/>
</dbReference>
<protein>
    <submittedName>
        <fullName evidence="6">PQQ-binding-like beta-propeller repeat protein</fullName>
    </submittedName>
</protein>
<dbReference type="Gene3D" id="2.130.10.10">
    <property type="entry name" value="YVTN repeat-like/Quinoprotein amine dehydrogenase"/>
    <property type="match status" value="1"/>
</dbReference>
<proteinExistence type="predicted"/>
<dbReference type="RefSeq" id="WP_224193623.1">
    <property type="nucleotide sequence ID" value="NZ_JAIRAU010000028.1"/>
</dbReference>
<dbReference type="NCBIfam" id="TIGR02232">
    <property type="entry name" value="myxo_disulf_rpt"/>
    <property type="match status" value="1"/>
</dbReference>
<gene>
    <name evidence="6" type="ORF">K7C98_21670</name>
</gene>
<dbReference type="InterPro" id="IPR015943">
    <property type="entry name" value="WD40/YVTN_repeat-like_dom_sf"/>
</dbReference>
<keyword evidence="7" id="KW-1185">Reference proteome</keyword>
<feature type="domain" description="Pyrrolo-quinoline quinone repeat" evidence="5">
    <location>
        <begin position="89"/>
        <end position="295"/>
    </location>
</feature>
<dbReference type="Proteomes" id="UP001139031">
    <property type="component" value="Unassembled WGS sequence"/>
</dbReference>
<dbReference type="Pfam" id="PF13948">
    <property type="entry name" value="DUF4215"/>
    <property type="match status" value="1"/>
</dbReference>
<keyword evidence="3" id="KW-1015">Disulfide bond</keyword>
<keyword evidence="2" id="KW-0677">Repeat</keyword>
<feature type="compositionally biased region" description="Low complexity" evidence="4">
    <location>
        <begin position="40"/>
        <end position="58"/>
    </location>
</feature>
<name>A0ABS7TUI5_9BACT</name>
<dbReference type="Pfam" id="PF13360">
    <property type="entry name" value="PQQ_2"/>
    <property type="match status" value="1"/>
</dbReference>
<evidence type="ECO:0000256" key="2">
    <source>
        <dbReference type="ARBA" id="ARBA00022737"/>
    </source>
</evidence>
<feature type="region of interest" description="Disordered" evidence="4">
    <location>
        <begin position="1"/>
        <end position="61"/>
    </location>
</feature>
<dbReference type="InterPro" id="IPR011936">
    <property type="entry name" value="Myxo_disulph_rpt"/>
</dbReference>
<keyword evidence="1" id="KW-0732">Signal</keyword>